<organism evidence="2 3">
    <name type="scientific">Bradyrhizobium zhanjiangense</name>
    <dbReference type="NCBI Taxonomy" id="1325107"/>
    <lineage>
        <taxon>Bacteria</taxon>
        <taxon>Pseudomonadati</taxon>
        <taxon>Pseudomonadota</taxon>
        <taxon>Alphaproteobacteria</taxon>
        <taxon>Hyphomicrobiales</taxon>
        <taxon>Nitrobacteraceae</taxon>
        <taxon>Bradyrhizobium</taxon>
    </lineage>
</organism>
<gene>
    <name evidence="2" type="ORF">EAS62_39315</name>
</gene>
<sequence>MYPSPVFQDMSQLPELYRRSGAFRANTTCKVCFNVADLKAVRFVSEIIGQATSLATNQGTSRSNMNMMR</sequence>
<dbReference type="Pfam" id="PF12696">
    <property type="entry name" value="TraG-D_C"/>
    <property type="match status" value="1"/>
</dbReference>
<dbReference type="InterPro" id="IPR032689">
    <property type="entry name" value="TraG-D_C"/>
</dbReference>
<protein>
    <recommendedName>
        <fullName evidence="1">TraD/TraG TraM recognition site domain-containing protein</fullName>
    </recommendedName>
</protein>
<keyword evidence="3" id="KW-1185">Reference proteome</keyword>
<dbReference type="Proteomes" id="UP000289946">
    <property type="component" value="Unassembled WGS sequence"/>
</dbReference>
<reference evidence="2 3" key="1">
    <citation type="submission" date="2018-10" db="EMBL/GenBank/DDBJ databases">
        <title>Bradyrhizobium sp. nov., isolated from effective nodules of peanut in China.</title>
        <authorList>
            <person name="Li Y."/>
        </authorList>
    </citation>
    <scope>NUCLEOTIDE SEQUENCE [LARGE SCALE GENOMIC DNA]</scope>
    <source>
        <strain evidence="2 3">CCBAU 51781</strain>
    </source>
</reference>
<proteinExistence type="predicted"/>
<dbReference type="InterPro" id="IPR027417">
    <property type="entry name" value="P-loop_NTPase"/>
</dbReference>
<dbReference type="EMBL" id="RDRA01000052">
    <property type="protein sequence ID" value="RXG84923.1"/>
    <property type="molecule type" value="Genomic_DNA"/>
</dbReference>
<feature type="domain" description="TraD/TraG TraM recognition site" evidence="1">
    <location>
        <begin position="4"/>
        <end position="64"/>
    </location>
</feature>
<evidence type="ECO:0000313" key="2">
    <source>
        <dbReference type="EMBL" id="RXG84923.1"/>
    </source>
</evidence>
<comment type="caution">
    <text evidence="2">The sequence shown here is derived from an EMBL/GenBank/DDBJ whole genome shotgun (WGS) entry which is preliminary data.</text>
</comment>
<evidence type="ECO:0000313" key="3">
    <source>
        <dbReference type="Proteomes" id="UP000289946"/>
    </source>
</evidence>
<evidence type="ECO:0000259" key="1">
    <source>
        <dbReference type="Pfam" id="PF12696"/>
    </source>
</evidence>
<name>A0ABY0D8D9_9BRAD</name>
<dbReference type="Gene3D" id="3.40.50.300">
    <property type="entry name" value="P-loop containing nucleotide triphosphate hydrolases"/>
    <property type="match status" value="1"/>
</dbReference>
<accession>A0ABY0D8D9</accession>